<dbReference type="Proteomes" id="UP000630864">
    <property type="component" value="Unassembled WGS sequence"/>
</dbReference>
<dbReference type="RefSeq" id="WP_189659250.1">
    <property type="nucleotide sequence ID" value="NZ_BMZW01000054.1"/>
</dbReference>
<reference evidence="1" key="1">
    <citation type="submission" date="2020-09" db="EMBL/GenBank/DDBJ databases">
        <title>Pseudomonas syringae pv. eriobotryae genome sequence causing loquat canker disease.</title>
        <authorList>
            <person name="Fukuda S."/>
            <person name="Tashiro H."/>
            <person name="Nagano Y."/>
        </authorList>
    </citation>
    <scope>NUCLEOTIDE SEQUENCE</scope>
    <source>
        <strain evidence="1">AM001</strain>
    </source>
</reference>
<comment type="caution">
    <text evidence="1">The sequence shown here is derived from an EMBL/GenBank/DDBJ whole genome shotgun (WGS) entry which is preliminary data.</text>
</comment>
<dbReference type="AlphaFoldDB" id="A0A9P3AI41"/>
<sequence>MRNPEEKKAPGVFFPPELLRASLVGFQRPIDGYLLDARSHDGGYRAVIFFDASEVFVNGDVINTAEVVRVENEQGYVIATTTDSKRYVIVNYLLYLRDEVDGVEHTRILSLKNRGSGDFEGKV</sequence>
<accession>A0A9P3AI41</accession>
<evidence type="ECO:0000313" key="2">
    <source>
        <dbReference type="Proteomes" id="UP000630864"/>
    </source>
</evidence>
<gene>
    <name evidence="1" type="ORF">PSE10A_53880</name>
</gene>
<organism evidence="1 2">
    <name type="scientific">Pseudomonas amygdali pv. eriobotryae</name>
    <dbReference type="NCBI Taxonomy" id="129137"/>
    <lineage>
        <taxon>Bacteria</taxon>
        <taxon>Pseudomonadati</taxon>
        <taxon>Pseudomonadota</taxon>
        <taxon>Gammaproteobacteria</taxon>
        <taxon>Pseudomonadales</taxon>
        <taxon>Pseudomonadaceae</taxon>
        <taxon>Pseudomonas</taxon>
        <taxon>Pseudomonas amygdali</taxon>
    </lineage>
</organism>
<dbReference type="EMBL" id="BMZW01000054">
    <property type="protein sequence ID" value="GFZ62877.1"/>
    <property type="molecule type" value="Genomic_DNA"/>
</dbReference>
<name>A0A9P3AI41_PSEA0</name>
<evidence type="ECO:0000313" key="1">
    <source>
        <dbReference type="EMBL" id="GFZ62877.1"/>
    </source>
</evidence>
<protein>
    <submittedName>
        <fullName evidence="1">Uncharacterized protein</fullName>
    </submittedName>
</protein>
<proteinExistence type="predicted"/>